<dbReference type="InterPro" id="IPR051045">
    <property type="entry name" value="TonB-dependent_transducer"/>
</dbReference>
<protein>
    <recommendedName>
        <fullName evidence="2">TonB C-terminal domain-containing protein</fullName>
    </recommendedName>
</protein>
<dbReference type="Proteomes" id="UP000761423">
    <property type="component" value="Unassembled WGS sequence"/>
</dbReference>
<evidence type="ECO:0000256" key="1">
    <source>
        <dbReference type="SAM" id="SignalP"/>
    </source>
</evidence>
<dbReference type="Pfam" id="PF03544">
    <property type="entry name" value="TonB_C"/>
    <property type="match status" value="1"/>
</dbReference>
<keyword evidence="4" id="KW-1185">Reference proteome</keyword>
<keyword evidence="1" id="KW-0732">Signal</keyword>
<gene>
    <name evidence="3" type="ORF">G4L40_09525</name>
</gene>
<accession>A0ABX0IFD1</accession>
<dbReference type="PANTHER" id="PTHR33446">
    <property type="entry name" value="PROTEIN TONB-RELATED"/>
    <property type="match status" value="1"/>
</dbReference>
<proteinExistence type="predicted"/>
<feature type="domain" description="TonB C-terminal" evidence="2">
    <location>
        <begin position="240"/>
        <end position="303"/>
    </location>
</feature>
<comment type="caution">
    <text evidence="3">The sequence shown here is derived from an EMBL/GenBank/DDBJ whole genome shotgun (WGS) entry which is preliminary data.</text>
</comment>
<evidence type="ECO:0000313" key="4">
    <source>
        <dbReference type="Proteomes" id="UP000761423"/>
    </source>
</evidence>
<feature type="signal peptide" evidence="1">
    <location>
        <begin position="1"/>
        <end position="18"/>
    </location>
</feature>
<dbReference type="EMBL" id="JAAJBV010000006">
    <property type="protein sequence ID" value="NHM04940.1"/>
    <property type="molecule type" value="Genomic_DNA"/>
</dbReference>
<evidence type="ECO:0000313" key="3">
    <source>
        <dbReference type="EMBL" id="NHM04940.1"/>
    </source>
</evidence>
<name>A0ABX0IFD1_9FLAO</name>
<dbReference type="PANTHER" id="PTHR33446:SF2">
    <property type="entry name" value="PROTEIN TONB"/>
    <property type="match status" value="1"/>
</dbReference>
<reference evidence="3 4" key="1">
    <citation type="submission" date="2020-02" db="EMBL/GenBank/DDBJ databases">
        <authorList>
            <person name="Chen W.-M."/>
        </authorList>
    </citation>
    <scope>NUCLEOTIDE SEQUENCE [LARGE SCALE GENOMIC DNA]</scope>
    <source>
        <strain evidence="3 4">TWA-26</strain>
    </source>
</reference>
<organism evidence="3 4">
    <name type="scientific">Flavobacterium celericrescens</name>
    <dbReference type="NCBI Taxonomy" id="2709780"/>
    <lineage>
        <taxon>Bacteria</taxon>
        <taxon>Pseudomonadati</taxon>
        <taxon>Bacteroidota</taxon>
        <taxon>Flavobacteriia</taxon>
        <taxon>Flavobacteriales</taxon>
        <taxon>Flavobacteriaceae</taxon>
        <taxon>Flavobacterium</taxon>
    </lineage>
</organism>
<evidence type="ECO:0000259" key="2">
    <source>
        <dbReference type="Pfam" id="PF03544"/>
    </source>
</evidence>
<sequence>MKKIFTFCFFIIYTCSFAQTEILKTIYEDSLGETASNDNFYIKKEYSFHGKDYIFKISNFKKSILEKDIFTDDTTNIYLKAKVISYHKNGVIAEISHYEKNSIVNEVNTWYDNGQSKEIFKFLEDQKTKSKIKLISQFWDKDNNHLVINGNGEYKNIDPENNIYEVGKVQNYRKSGIWELKSKQYSIQENYEEGKLIFGKAVYTDGETYEYKEIEIRPKPKKGFEHFYQYVGKKLKVRGDWYGKMMIQFVVDKNGELIDLKIKKGISPELDASAIEILKEYGKWIPGKYRGKAVKVQYLLPITIKQS</sequence>
<dbReference type="SUPFAM" id="SSF74653">
    <property type="entry name" value="TolA/TonB C-terminal domain"/>
    <property type="match status" value="1"/>
</dbReference>
<dbReference type="Gene3D" id="3.30.1150.10">
    <property type="match status" value="1"/>
</dbReference>
<dbReference type="RefSeq" id="WP_166236972.1">
    <property type="nucleotide sequence ID" value="NZ_JAAJBV010000006.1"/>
</dbReference>
<feature type="chain" id="PRO_5046953978" description="TonB C-terminal domain-containing protein" evidence="1">
    <location>
        <begin position="19"/>
        <end position="307"/>
    </location>
</feature>
<dbReference type="InterPro" id="IPR037682">
    <property type="entry name" value="TonB_C"/>
</dbReference>